<dbReference type="Pfam" id="PF13622">
    <property type="entry name" value="4HBT_3"/>
    <property type="match status" value="1"/>
</dbReference>
<feature type="domain" description="Acyl-CoA thioesterase-like C-terminal" evidence="3">
    <location>
        <begin position="201"/>
        <end position="315"/>
    </location>
</feature>
<dbReference type="InterPro" id="IPR052389">
    <property type="entry name" value="Sec_Metab_Biosynth-Assoc"/>
</dbReference>
<dbReference type="Gene3D" id="2.40.160.210">
    <property type="entry name" value="Acyl-CoA thioesterase, double hotdog domain"/>
    <property type="match status" value="1"/>
</dbReference>
<accession>A0A2S5BE97</accession>
<dbReference type="STRING" id="741276.A0A2S5BE97"/>
<keyword evidence="5" id="KW-1185">Reference proteome</keyword>
<dbReference type="InterPro" id="IPR049449">
    <property type="entry name" value="TesB_ACOT8-like_N"/>
</dbReference>
<dbReference type="Proteomes" id="UP000237144">
    <property type="component" value="Unassembled WGS sequence"/>
</dbReference>
<feature type="region of interest" description="Disordered" evidence="1">
    <location>
        <begin position="361"/>
        <end position="388"/>
    </location>
</feature>
<protein>
    <recommendedName>
        <fullName evidence="6">Thioesterase domain-containing protein</fullName>
    </recommendedName>
</protein>
<sequence>MVNLNEASATRERFLRDAQPPRALDLRPTSVYEVVISPRWCIRNAAHGGVLVDILVDAVLRRQANASSPHRDPAHLSAQFLSATIPGKATVDVRVVSESKRWTRLEVELYQWTPNVDTTEYLDPKTQRTLRIRAHFLVTTLPDHPPIQSAWTSSYSSEDSINYLSRPCPLLVHPSQIDMSQGGEHIPEKMRFRDAFRWKDVEVVQSDGALASGNWIQMTGGEDITLSAALVGFFADIAKNGPSMLPADQRPAVAWYPTMSFALDFKSKFPLNSSPASAPPGGFARRTFGIYSTTKSIHEGRHDLTVEVWAIDGELGEGPPRADEMDADGVAKWRREGARCVGISTQMALSLSIAINHSRVKTPTLPGESDADSSGSEAEGGERRKARL</sequence>
<dbReference type="PANTHER" id="PTHR38110:SF1">
    <property type="entry name" value="THIOESTERASE DOMAIN-CONTAINING PROTEIN"/>
    <property type="match status" value="1"/>
</dbReference>
<dbReference type="OrthoDB" id="2532955at2759"/>
<evidence type="ECO:0000259" key="2">
    <source>
        <dbReference type="Pfam" id="PF13622"/>
    </source>
</evidence>
<feature type="domain" description="Acyl-CoA thioesterase-like N-terminal HotDog" evidence="2">
    <location>
        <begin position="37"/>
        <end position="111"/>
    </location>
</feature>
<dbReference type="InterPro" id="IPR049450">
    <property type="entry name" value="ACOT8-like_C"/>
</dbReference>
<evidence type="ECO:0000313" key="5">
    <source>
        <dbReference type="Proteomes" id="UP000237144"/>
    </source>
</evidence>
<dbReference type="InterPro" id="IPR029069">
    <property type="entry name" value="HotDog_dom_sf"/>
</dbReference>
<dbReference type="SUPFAM" id="SSF54637">
    <property type="entry name" value="Thioesterase/thiol ester dehydrase-isomerase"/>
    <property type="match status" value="1"/>
</dbReference>
<name>A0A2S5BE97_9BASI</name>
<evidence type="ECO:0000256" key="1">
    <source>
        <dbReference type="SAM" id="MobiDB-lite"/>
    </source>
</evidence>
<evidence type="ECO:0008006" key="6">
    <source>
        <dbReference type="Google" id="ProtNLM"/>
    </source>
</evidence>
<dbReference type="PANTHER" id="PTHR38110">
    <property type="entry name" value="CHROMOSOME 23, WHOLE GENOME SHOTGUN SEQUENCE"/>
    <property type="match status" value="1"/>
</dbReference>
<comment type="caution">
    <text evidence="4">The sequence shown here is derived from an EMBL/GenBank/DDBJ whole genome shotgun (WGS) entry which is preliminary data.</text>
</comment>
<evidence type="ECO:0000313" key="4">
    <source>
        <dbReference type="EMBL" id="POY75090.1"/>
    </source>
</evidence>
<reference evidence="4 5" key="1">
    <citation type="journal article" date="2018" name="Front. Microbiol.">
        <title>Prospects for Fungal Bioremediation of Acidic Radioactive Waste Sites: Characterization and Genome Sequence of Rhodotorula taiwanensis MD1149.</title>
        <authorList>
            <person name="Tkavc R."/>
            <person name="Matrosova V.Y."/>
            <person name="Grichenko O.E."/>
            <person name="Gostincar C."/>
            <person name="Volpe R.P."/>
            <person name="Klimenkova P."/>
            <person name="Gaidamakova E.K."/>
            <person name="Zhou C.E."/>
            <person name="Stewart B.J."/>
            <person name="Lyman M.G."/>
            <person name="Malfatti S.A."/>
            <person name="Rubinfeld B."/>
            <person name="Courtot M."/>
            <person name="Singh J."/>
            <person name="Dalgard C.L."/>
            <person name="Hamilton T."/>
            <person name="Frey K.G."/>
            <person name="Gunde-Cimerman N."/>
            <person name="Dugan L."/>
            <person name="Daly M.J."/>
        </authorList>
    </citation>
    <scope>NUCLEOTIDE SEQUENCE [LARGE SCALE GENOMIC DNA]</scope>
    <source>
        <strain evidence="4 5">MD1149</strain>
    </source>
</reference>
<dbReference type="EMBL" id="PJQD01000019">
    <property type="protein sequence ID" value="POY75090.1"/>
    <property type="molecule type" value="Genomic_DNA"/>
</dbReference>
<dbReference type="InterPro" id="IPR042171">
    <property type="entry name" value="Acyl-CoA_hotdog"/>
</dbReference>
<dbReference type="Pfam" id="PF20789">
    <property type="entry name" value="4HBT_3C"/>
    <property type="match status" value="1"/>
</dbReference>
<proteinExistence type="predicted"/>
<organism evidence="4 5">
    <name type="scientific">Rhodotorula taiwanensis</name>
    <dbReference type="NCBI Taxonomy" id="741276"/>
    <lineage>
        <taxon>Eukaryota</taxon>
        <taxon>Fungi</taxon>
        <taxon>Dikarya</taxon>
        <taxon>Basidiomycota</taxon>
        <taxon>Pucciniomycotina</taxon>
        <taxon>Microbotryomycetes</taxon>
        <taxon>Sporidiobolales</taxon>
        <taxon>Sporidiobolaceae</taxon>
        <taxon>Rhodotorula</taxon>
    </lineage>
</organism>
<gene>
    <name evidence="4" type="ORF">BMF94_1719</name>
</gene>
<evidence type="ECO:0000259" key="3">
    <source>
        <dbReference type="Pfam" id="PF20789"/>
    </source>
</evidence>
<dbReference type="AlphaFoldDB" id="A0A2S5BE97"/>